<dbReference type="EMBL" id="CATNWA010021854">
    <property type="protein sequence ID" value="CAI9624199.1"/>
    <property type="molecule type" value="Genomic_DNA"/>
</dbReference>
<organism evidence="1 2">
    <name type="scientific">Staurois parvus</name>
    <dbReference type="NCBI Taxonomy" id="386267"/>
    <lineage>
        <taxon>Eukaryota</taxon>
        <taxon>Metazoa</taxon>
        <taxon>Chordata</taxon>
        <taxon>Craniata</taxon>
        <taxon>Vertebrata</taxon>
        <taxon>Euteleostomi</taxon>
        <taxon>Amphibia</taxon>
        <taxon>Batrachia</taxon>
        <taxon>Anura</taxon>
        <taxon>Neobatrachia</taxon>
        <taxon>Ranoidea</taxon>
        <taxon>Ranidae</taxon>
        <taxon>Staurois</taxon>
    </lineage>
</organism>
<proteinExistence type="predicted"/>
<evidence type="ECO:0000313" key="1">
    <source>
        <dbReference type="EMBL" id="CAI9624199.1"/>
    </source>
</evidence>
<evidence type="ECO:0000313" key="2">
    <source>
        <dbReference type="Proteomes" id="UP001162483"/>
    </source>
</evidence>
<reference evidence="1" key="1">
    <citation type="submission" date="2023-05" db="EMBL/GenBank/DDBJ databases">
        <authorList>
            <person name="Stuckert A."/>
        </authorList>
    </citation>
    <scope>NUCLEOTIDE SEQUENCE</scope>
</reference>
<gene>
    <name evidence="1" type="ORF">SPARVUS_LOCUS16607560</name>
</gene>
<name>A0ABN9HSZ4_9NEOB</name>
<comment type="caution">
    <text evidence="1">The sequence shown here is derived from an EMBL/GenBank/DDBJ whole genome shotgun (WGS) entry which is preliminary data.</text>
</comment>
<keyword evidence="2" id="KW-1185">Reference proteome</keyword>
<protein>
    <submittedName>
        <fullName evidence="1">Uncharacterized protein</fullName>
    </submittedName>
</protein>
<sequence length="20" mass="2390">MSWRNGFYTKSTCPRRIGTK</sequence>
<dbReference type="Proteomes" id="UP001162483">
    <property type="component" value="Unassembled WGS sequence"/>
</dbReference>
<accession>A0ABN9HSZ4</accession>